<proteinExistence type="predicted"/>
<dbReference type="AlphaFoldDB" id="A0A6A5K6A6"/>
<evidence type="ECO:0000313" key="1">
    <source>
        <dbReference type="EMBL" id="KAF1831616.1"/>
    </source>
</evidence>
<evidence type="ECO:0000313" key="2">
    <source>
        <dbReference type="EMBL" id="KAF1832506.1"/>
    </source>
</evidence>
<evidence type="ECO:0000313" key="3">
    <source>
        <dbReference type="Proteomes" id="UP000800040"/>
    </source>
</evidence>
<dbReference type="Proteomes" id="UP000800040">
    <property type="component" value="Unassembled WGS sequence"/>
</dbReference>
<sequence>MTEDSPMPRHSDLLRRINTLVMGGSPAALQQLLRYHSAHRDPAAEPPTIRVLEITRTYSEDGKLDGVETANINKLSTPILSCPIGTPPKKRPAPLKPGSSLSHYEYMKQNVSVFLIQFGSEEFHLFVNYWMTCFRMSESVIWLKNVYFRWADKDTIELWKDEKQWFPNISLGS</sequence>
<accession>A0A6A5K6A6</accession>
<dbReference type="EMBL" id="ML975358">
    <property type="protein sequence ID" value="KAF1831616.1"/>
    <property type="molecule type" value="Genomic_DNA"/>
</dbReference>
<reference evidence="1" key="1">
    <citation type="submission" date="2020-01" db="EMBL/GenBank/DDBJ databases">
        <authorList>
            <consortium name="DOE Joint Genome Institute"/>
            <person name="Haridas S."/>
            <person name="Albert R."/>
            <person name="Binder M."/>
            <person name="Bloem J."/>
            <person name="Labutti K."/>
            <person name="Salamov A."/>
            <person name="Andreopoulos B."/>
            <person name="Baker S.E."/>
            <person name="Barry K."/>
            <person name="Bills G."/>
            <person name="Bluhm B.H."/>
            <person name="Cannon C."/>
            <person name="Castanera R."/>
            <person name="Culley D.E."/>
            <person name="Daum C."/>
            <person name="Ezra D."/>
            <person name="Gonzalez J.B."/>
            <person name="Henrissat B."/>
            <person name="Kuo A."/>
            <person name="Liang C."/>
            <person name="Lipzen A."/>
            <person name="Lutzoni F."/>
            <person name="Magnuson J."/>
            <person name="Mondo S."/>
            <person name="Nolan M."/>
            <person name="Ohm R."/>
            <person name="Pangilinan J."/>
            <person name="Park H.-J."/>
            <person name="Ramirez L."/>
            <person name="Alfaro M."/>
            <person name="Sun H."/>
            <person name="Tritt A."/>
            <person name="Yoshinaga Y."/>
            <person name="Zwiers L.-H."/>
            <person name="Turgeon B.G."/>
            <person name="Goodwin S.B."/>
            <person name="Spatafora J.W."/>
            <person name="Crous P.W."/>
            <person name="Grigoriev I.V."/>
        </authorList>
    </citation>
    <scope>NUCLEOTIDE SEQUENCE</scope>
    <source>
        <strain evidence="1">P77</strain>
    </source>
</reference>
<name>A0A6A5K6A6_9PLEO</name>
<organism evidence="1 3">
    <name type="scientific">Decorospora gaudefroyi</name>
    <dbReference type="NCBI Taxonomy" id="184978"/>
    <lineage>
        <taxon>Eukaryota</taxon>
        <taxon>Fungi</taxon>
        <taxon>Dikarya</taxon>
        <taxon>Ascomycota</taxon>
        <taxon>Pezizomycotina</taxon>
        <taxon>Dothideomycetes</taxon>
        <taxon>Pleosporomycetidae</taxon>
        <taxon>Pleosporales</taxon>
        <taxon>Pleosporineae</taxon>
        <taxon>Pleosporaceae</taxon>
        <taxon>Decorospora</taxon>
    </lineage>
</organism>
<gene>
    <name evidence="2" type="ORF">BDW02DRAFT_599893</name>
    <name evidence="1" type="ORF">BDW02DRAFT_600614</name>
</gene>
<protein>
    <submittedName>
        <fullName evidence="1">Uncharacterized protein</fullName>
    </submittedName>
</protein>
<keyword evidence="3" id="KW-1185">Reference proteome</keyword>
<dbReference type="EMBL" id="ML975337">
    <property type="protein sequence ID" value="KAF1832506.1"/>
    <property type="molecule type" value="Genomic_DNA"/>
</dbReference>